<keyword evidence="3" id="KW-1185">Reference proteome</keyword>
<proteinExistence type="predicted"/>
<name>A0A327P531_9BACT</name>
<keyword evidence="1" id="KW-0732">Signal</keyword>
<evidence type="ECO:0008006" key="4">
    <source>
        <dbReference type="Google" id="ProtNLM"/>
    </source>
</evidence>
<dbReference type="OrthoDB" id="827931at2"/>
<evidence type="ECO:0000313" key="2">
    <source>
        <dbReference type="EMBL" id="RAI86793.1"/>
    </source>
</evidence>
<reference evidence="2 3" key="1">
    <citation type="submission" date="2018-06" db="EMBL/GenBank/DDBJ databases">
        <title>Genomic Encyclopedia of Archaeal and Bacterial Type Strains, Phase II (KMG-II): from individual species to whole genera.</title>
        <authorList>
            <person name="Goeker M."/>
        </authorList>
    </citation>
    <scope>NUCLEOTIDE SEQUENCE [LARGE SCALE GENOMIC DNA]</scope>
    <source>
        <strain evidence="2 3">DSM 23446</strain>
    </source>
</reference>
<dbReference type="PROSITE" id="PS51257">
    <property type="entry name" value="PROKAR_LIPOPROTEIN"/>
    <property type="match status" value="1"/>
</dbReference>
<feature type="signal peptide" evidence="1">
    <location>
        <begin position="1"/>
        <end position="21"/>
    </location>
</feature>
<feature type="chain" id="PRO_5016305452" description="6-bladed beta-propeller protein" evidence="1">
    <location>
        <begin position="22"/>
        <end position="390"/>
    </location>
</feature>
<comment type="caution">
    <text evidence="2">The sequence shown here is derived from an EMBL/GenBank/DDBJ whole genome shotgun (WGS) entry which is preliminary data.</text>
</comment>
<dbReference type="EMBL" id="QLLK01000010">
    <property type="protein sequence ID" value="RAI86793.1"/>
    <property type="molecule type" value="Genomic_DNA"/>
</dbReference>
<gene>
    <name evidence="2" type="ORF">LV83_03350</name>
</gene>
<dbReference type="AlphaFoldDB" id="A0A327P531"/>
<dbReference type="Proteomes" id="UP000249610">
    <property type="component" value="Unassembled WGS sequence"/>
</dbReference>
<accession>A0A327P531</accession>
<dbReference type="RefSeq" id="WP_111612677.1">
    <property type="nucleotide sequence ID" value="NZ_QLLK01000010.1"/>
</dbReference>
<evidence type="ECO:0000313" key="3">
    <source>
        <dbReference type="Proteomes" id="UP000249610"/>
    </source>
</evidence>
<protein>
    <recommendedName>
        <fullName evidence="4">6-bladed beta-propeller protein</fullName>
    </recommendedName>
</protein>
<organism evidence="2 3">
    <name type="scientific">Algoriphagus yeomjeoni</name>
    <dbReference type="NCBI Taxonomy" id="291403"/>
    <lineage>
        <taxon>Bacteria</taxon>
        <taxon>Pseudomonadati</taxon>
        <taxon>Bacteroidota</taxon>
        <taxon>Cytophagia</taxon>
        <taxon>Cytophagales</taxon>
        <taxon>Cyclobacteriaceae</taxon>
        <taxon>Algoriphagus</taxon>
    </lineage>
</organism>
<evidence type="ECO:0000256" key="1">
    <source>
        <dbReference type="SAM" id="SignalP"/>
    </source>
</evidence>
<sequence>MRNSAVLLFLFLLLISCDPTSKTTSLEPNSKITLEKRDSIQINYVGKFKVHDLDPVSKTVVFDGGDGNTSQIIVLANFNGSIINSFSKLGDVPYGYGKLMSSIRLLGENQMLVFGSKGFTTYDFDGNLISQFKAVDFQPLNSGPIGMGQGIEKFGDRYLHVNQDLPGNLGYSDKEIYEEMYLLKWWYPTTGQQESFAQFPESSVYRNGKYFYPNSWAPMYSISDDKIYAAFGLEPVIYVFDTNPPYSLLSSIALDLPEYRYFEGMDKYSRDLNFFFVSIVTTGRILNIKEVDGCFLVAYTQGYSPEDIEIRIANKSEEETIDFNARMAEKYPVHLAILDSLGNLVNDIVPDGLEAQSMLYRNGELWMLETPNKEVEQDFFRLFRVGLKVE</sequence>